<feature type="transmembrane region" description="Helical" evidence="6">
    <location>
        <begin position="175"/>
        <end position="193"/>
    </location>
</feature>
<organism evidence="7 8">
    <name type="scientific">Fusarium austroafricanum</name>
    <dbReference type="NCBI Taxonomy" id="2364996"/>
    <lineage>
        <taxon>Eukaryota</taxon>
        <taxon>Fungi</taxon>
        <taxon>Dikarya</taxon>
        <taxon>Ascomycota</taxon>
        <taxon>Pezizomycotina</taxon>
        <taxon>Sordariomycetes</taxon>
        <taxon>Hypocreomycetidae</taxon>
        <taxon>Hypocreales</taxon>
        <taxon>Nectriaceae</taxon>
        <taxon>Fusarium</taxon>
        <taxon>Fusarium concolor species complex</taxon>
    </lineage>
</organism>
<keyword evidence="3 6" id="KW-0812">Transmembrane</keyword>
<dbReference type="InterPro" id="IPR007274">
    <property type="entry name" value="Cop_transporter"/>
</dbReference>
<protein>
    <recommendedName>
        <fullName evidence="6">Copper transport protein</fullName>
    </recommendedName>
</protein>
<dbReference type="Proteomes" id="UP000605986">
    <property type="component" value="Unassembled WGS sequence"/>
</dbReference>
<reference evidence="7" key="1">
    <citation type="submission" date="2020-01" db="EMBL/GenBank/DDBJ databases">
        <title>Identification and distribution of gene clusters putatively required for synthesis of sphingolipid metabolism inhibitors in phylogenetically diverse species of the filamentous fungus Fusarium.</title>
        <authorList>
            <person name="Kim H.-S."/>
            <person name="Busman M."/>
            <person name="Brown D.W."/>
            <person name="Divon H."/>
            <person name="Uhlig S."/>
            <person name="Proctor R.H."/>
        </authorList>
    </citation>
    <scope>NUCLEOTIDE SEQUENCE</scope>
    <source>
        <strain evidence="7">NRRL 53441</strain>
    </source>
</reference>
<keyword evidence="6" id="KW-0186">Copper</keyword>
<evidence type="ECO:0000313" key="7">
    <source>
        <dbReference type="EMBL" id="KAF4448016.1"/>
    </source>
</evidence>
<keyword evidence="4 6" id="KW-1133">Transmembrane helix</keyword>
<keyword evidence="5 6" id="KW-0472">Membrane</keyword>
<keyword evidence="6" id="KW-0813">Transport</keyword>
<gene>
    <name evidence="7" type="ORF">F53441_8531</name>
</gene>
<dbReference type="PANTHER" id="PTHR12483">
    <property type="entry name" value="SOLUTE CARRIER FAMILY 31 COPPER TRANSPORTERS"/>
    <property type="match status" value="1"/>
</dbReference>
<comment type="subcellular location">
    <subcellularLocation>
        <location evidence="1 6">Membrane</location>
        <topology evidence="1 6">Multi-pass membrane protein</topology>
    </subcellularLocation>
</comment>
<dbReference type="PANTHER" id="PTHR12483:SF73">
    <property type="entry name" value="COPPER TRANSPORT PROTEIN CTR3"/>
    <property type="match status" value="1"/>
</dbReference>
<keyword evidence="8" id="KW-1185">Reference proteome</keyword>
<evidence type="ECO:0000256" key="1">
    <source>
        <dbReference type="ARBA" id="ARBA00004141"/>
    </source>
</evidence>
<name>A0A8H4KDT9_9HYPO</name>
<evidence type="ECO:0000256" key="3">
    <source>
        <dbReference type="ARBA" id="ARBA00022692"/>
    </source>
</evidence>
<keyword evidence="6" id="KW-0187">Copper transport</keyword>
<evidence type="ECO:0000313" key="8">
    <source>
        <dbReference type="Proteomes" id="UP000605986"/>
    </source>
</evidence>
<comment type="caution">
    <text evidence="7">The sequence shown here is derived from an EMBL/GenBank/DDBJ whole genome shotgun (WGS) entry which is preliminary data.</text>
</comment>
<dbReference type="EMBL" id="JAADJG010000363">
    <property type="protein sequence ID" value="KAF4448016.1"/>
    <property type="molecule type" value="Genomic_DNA"/>
</dbReference>
<evidence type="ECO:0000256" key="6">
    <source>
        <dbReference type="RuleBase" id="RU367022"/>
    </source>
</evidence>
<dbReference type="GO" id="GO:0005375">
    <property type="term" value="F:copper ion transmembrane transporter activity"/>
    <property type="evidence" value="ECO:0007669"/>
    <property type="project" value="UniProtKB-UniRule"/>
</dbReference>
<comment type="similarity">
    <text evidence="2 6">Belongs to the copper transporter (Ctr) (TC 1.A.56) family. SLC31A subfamily.</text>
</comment>
<keyword evidence="6" id="KW-0406">Ion transport</keyword>
<evidence type="ECO:0000256" key="5">
    <source>
        <dbReference type="ARBA" id="ARBA00023136"/>
    </source>
</evidence>
<sequence length="213" mass="23297">MTSTMNHDMHMTGMSGTGTMTMDMASATTSAAMNMEMDHSMGNSCKISMLWNWNTVDSCFIAESWHITSKGMFAGSCIGVILLVMSLEFLRRSVKEWDRYLLSQHVAKFQESTGAVAGPPGSDNGKDGNAVVNCANPVPPFRPNVWQQAIRALLHMVQFAVAYFVMLLAMYYNGYFIICIFIGAYLGAFIFQWETLGAAGNTSASKEATVCCG</sequence>
<accession>A0A8H4KDT9</accession>
<dbReference type="OrthoDB" id="161814at2759"/>
<dbReference type="AlphaFoldDB" id="A0A8H4KDT9"/>
<evidence type="ECO:0000256" key="4">
    <source>
        <dbReference type="ARBA" id="ARBA00022989"/>
    </source>
</evidence>
<feature type="transmembrane region" description="Helical" evidence="6">
    <location>
        <begin position="72"/>
        <end position="90"/>
    </location>
</feature>
<dbReference type="Pfam" id="PF04145">
    <property type="entry name" value="Ctr"/>
    <property type="match status" value="1"/>
</dbReference>
<evidence type="ECO:0000256" key="2">
    <source>
        <dbReference type="ARBA" id="ARBA00006921"/>
    </source>
</evidence>
<proteinExistence type="inferred from homology"/>
<dbReference type="GO" id="GO:0016020">
    <property type="term" value="C:membrane"/>
    <property type="evidence" value="ECO:0007669"/>
    <property type="project" value="UniProtKB-SubCell"/>
</dbReference>